<dbReference type="InterPro" id="IPR002355">
    <property type="entry name" value="Cu_oxidase_Cu_BS"/>
</dbReference>
<proteinExistence type="inferred from homology"/>
<dbReference type="OrthoDB" id="2121828at2759"/>
<dbReference type="GO" id="GO:0005507">
    <property type="term" value="F:copper ion binding"/>
    <property type="evidence" value="ECO:0007669"/>
    <property type="project" value="InterPro"/>
</dbReference>
<dbReference type="InterPro" id="IPR045087">
    <property type="entry name" value="Cu-oxidase_fam"/>
</dbReference>
<dbReference type="GO" id="GO:0016491">
    <property type="term" value="F:oxidoreductase activity"/>
    <property type="evidence" value="ECO:0007669"/>
    <property type="project" value="UniProtKB-KW"/>
</dbReference>
<reference evidence="11 12" key="1">
    <citation type="submission" date="2018-01" db="EMBL/GenBank/DDBJ databases">
        <title>Harnessing the power of phylogenomics to disentangle the directionality and signatures of interkingdom host jumping in the parasitic fungal genus Tolypocladium.</title>
        <authorList>
            <person name="Quandt C.A."/>
            <person name="Patterson W."/>
            <person name="Spatafora J.W."/>
        </authorList>
    </citation>
    <scope>NUCLEOTIDE SEQUENCE [LARGE SCALE GENOMIC DNA]</scope>
    <source>
        <strain evidence="11 12">NRBC 100945</strain>
    </source>
</reference>
<dbReference type="Pfam" id="PF00394">
    <property type="entry name" value="Cu-oxidase"/>
    <property type="match status" value="1"/>
</dbReference>
<dbReference type="InterPro" id="IPR008972">
    <property type="entry name" value="Cupredoxin"/>
</dbReference>
<dbReference type="CDD" id="cd04205">
    <property type="entry name" value="CuRO_2_LCC_like"/>
    <property type="match status" value="1"/>
</dbReference>
<keyword evidence="2" id="KW-0479">Metal-binding</keyword>
<evidence type="ECO:0000256" key="3">
    <source>
        <dbReference type="ARBA" id="ARBA00022729"/>
    </source>
</evidence>
<keyword evidence="12" id="KW-1185">Reference proteome</keyword>
<dbReference type="Pfam" id="PF07731">
    <property type="entry name" value="Cu-oxidase_2"/>
    <property type="match status" value="1"/>
</dbReference>
<evidence type="ECO:0000259" key="8">
    <source>
        <dbReference type="Pfam" id="PF00394"/>
    </source>
</evidence>
<evidence type="ECO:0000313" key="12">
    <source>
        <dbReference type="Proteomes" id="UP000237481"/>
    </source>
</evidence>
<evidence type="ECO:0000256" key="2">
    <source>
        <dbReference type="ARBA" id="ARBA00022723"/>
    </source>
</evidence>
<dbReference type="InterPro" id="IPR001117">
    <property type="entry name" value="Cu-oxidase_2nd"/>
</dbReference>
<evidence type="ECO:0000313" key="11">
    <source>
        <dbReference type="EMBL" id="POR35054.1"/>
    </source>
</evidence>
<dbReference type="Pfam" id="PF07732">
    <property type="entry name" value="Cu-oxidase_3"/>
    <property type="match status" value="1"/>
</dbReference>
<dbReference type="PROSITE" id="PS00079">
    <property type="entry name" value="MULTICOPPER_OXIDASE1"/>
    <property type="match status" value="2"/>
</dbReference>
<evidence type="ECO:0000256" key="4">
    <source>
        <dbReference type="ARBA" id="ARBA00023002"/>
    </source>
</evidence>
<keyword evidence="5" id="KW-0186">Copper</keyword>
<dbReference type="SUPFAM" id="SSF49503">
    <property type="entry name" value="Cupredoxins"/>
    <property type="match status" value="3"/>
</dbReference>
<evidence type="ECO:0000256" key="5">
    <source>
        <dbReference type="ARBA" id="ARBA00023008"/>
    </source>
</evidence>
<dbReference type="InterPro" id="IPR033138">
    <property type="entry name" value="Cu_oxidase_CS"/>
</dbReference>
<dbReference type="Proteomes" id="UP000237481">
    <property type="component" value="Unassembled WGS sequence"/>
</dbReference>
<comment type="similarity">
    <text evidence="1">Belongs to the multicopper oxidase family.</text>
</comment>
<dbReference type="CDD" id="cd13910">
    <property type="entry name" value="CuRO_3_MCO_like_4"/>
    <property type="match status" value="1"/>
</dbReference>
<dbReference type="Gene3D" id="2.60.40.420">
    <property type="entry name" value="Cupredoxins - blue copper proteins"/>
    <property type="match status" value="3"/>
</dbReference>
<evidence type="ECO:0000259" key="10">
    <source>
        <dbReference type="Pfam" id="PF07732"/>
    </source>
</evidence>
<feature type="domain" description="Plastocyanin-like" evidence="10">
    <location>
        <begin position="110"/>
        <end position="223"/>
    </location>
</feature>
<keyword evidence="3" id="KW-0732">Signal</keyword>
<comment type="caution">
    <text evidence="11">The sequence shown here is derived from an EMBL/GenBank/DDBJ whole genome shotgun (WGS) entry which is preliminary data.</text>
</comment>
<evidence type="ECO:0000256" key="7">
    <source>
        <dbReference type="SAM" id="MobiDB-lite"/>
    </source>
</evidence>
<accession>A0A2S4KXZ9</accession>
<dbReference type="InterPro" id="IPR011706">
    <property type="entry name" value="Cu-oxidase_C"/>
</dbReference>
<evidence type="ECO:0000256" key="6">
    <source>
        <dbReference type="ARBA" id="ARBA00023180"/>
    </source>
</evidence>
<dbReference type="PANTHER" id="PTHR11709:SF394">
    <property type="entry name" value="FI03373P-RELATED"/>
    <property type="match status" value="1"/>
</dbReference>
<protein>
    <submittedName>
        <fullName evidence="11">Iron transport multicopper oxidase FET3</fullName>
    </submittedName>
</protein>
<evidence type="ECO:0000256" key="1">
    <source>
        <dbReference type="ARBA" id="ARBA00010609"/>
    </source>
</evidence>
<dbReference type="PANTHER" id="PTHR11709">
    <property type="entry name" value="MULTI-COPPER OXIDASE"/>
    <property type="match status" value="1"/>
</dbReference>
<dbReference type="InterPro" id="IPR011707">
    <property type="entry name" value="Cu-oxidase-like_N"/>
</dbReference>
<gene>
    <name evidence="11" type="ORF">TPAR_04730</name>
</gene>
<feature type="region of interest" description="Disordered" evidence="7">
    <location>
        <begin position="1"/>
        <end position="22"/>
    </location>
</feature>
<feature type="domain" description="Plastocyanin-like" evidence="8">
    <location>
        <begin position="234"/>
        <end position="366"/>
    </location>
</feature>
<evidence type="ECO:0000259" key="9">
    <source>
        <dbReference type="Pfam" id="PF07731"/>
    </source>
</evidence>
<organism evidence="11 12">
    <name type="scientific">Tolypocladium paradoxum</name>
    <dbReference type="NCBI Taxonomy" id="94208"/>
    <lineage>
        <taxon>Eukaryota</taxon>
        <taxon>Fungi</taxon>
        <taxon>Dikarya</taxon>
        <taxon>Ascomycota</taxon>
        <taxon>Pezizomycotina</taxon>
        <taxon>Sordariomycetes</taxon>
        <taxon>Hypocreomycetidae</taxon>
        <taxon>Hypocreales</taxon>
        <taxon>Ophiocordycipitaceae</taxon>
        <taxon>Tolypocladium</taxon>
    </lineage>
</organism>
<keyword evidence="6" id="KW-0325">Glycoprotein</keyword>
<dbReference type="PROSITE" id="PS00080">
    <property type="entry name" value="MULTICOPPER_OXIDASE2"/>
    <property type="match status" value="1"/>
</dbReference>
<dbReference type="AlphaFoldDB" id="A0A2S4KXZ9"/>
<keyword evidence="4" id="KW-0560">Oxidoreductase</keyword>
<feature type="domain" description="Plastocyanin-like" evidence="9">
    <location>
        <begin position="503"/>
        <end position="603"/>
    </location>
</feature>
<dbReference type="EMBL" id="PKSG01000470">
    <property type="protein sequence ID" value="POR35054.1"/>
    <property type="molecule type" value="Genomic_DNA"/>
</dbReference>
<sequence length="631" mass="68812">MREEDRGLLDEAGAKTSPWHERDGEFGSVRGLFSGTAKWTTLATLVLGTVLALPLLPYVCRGALPVAVSQGEKQLAIALRPAHHTARKATTLTFNWNITLGTRSPDGVEKQVYLVNAVMADQDEDQFPGPTIEARSGDRIAVNVFNGLESEGVSLHWHGLRMKGHNAMDGAIGFTQCPIPPGGDFVYDFTIGADEHGTFWWHSHNQVQRGDGLYGGLVVHQPAAGSSPTAENDALLLVGDWFHRKQTDVLDWYADFSSLGNEPVPDSLVINGQGRYNCSMAVPARPITCNQLQVSSLKPLLAGRSNIPTRLRLVNTGTVAGITLMIDGATLQPVAVDGACLVDARPGRSVGILYPGERVDVMVKWDAGGVLQPRLNIYLDDENFGGFPNDALNPNQTFFALPGVNDTSVDERPLLLQLGPEHRDISNLTSSSTPTSALPAKAQETVLLYMKTQKLSRFENRPLGFVNHTTWEAQTPPLLSMNRTSWDDHQFLPFIGSASQPVTVDLVINNLDDGSHPVHIHGNSFHVLSSYRAEGRDGWGSYNPYESEPRSAINLVNPVVKDTVSVPRRGYVVLRLTADNPGLWMLHCHMLVHMGTGMVAGLHVGGPDDFDHVRGMDRSAADLCRDMDSEH</sequence>
<name>A0A2S4KXZ9_9HYPO</name>
<dbReference type="STRING" id="94208.A0A2S4KXZ9"/>